<name>A0A6J5CVT3_9BURK</name>
<dbReference type="Gene3D" id="3.40.1080.10">
    <property type="entry name" value="Glutaconate Coenzyme A-transferase"/>
    <property type="match status" value="2"/>
</dbReference>
<dbReference type="GO" id="GO:0008815">
    <property type="term" value="F:citrate (pro-3S)-lyase activity"/>
    <property type="evidence" value="ECO:0007669"/>
    <property type="project" value="UniProtKB-UniRule"/>
</dbReference>
<dbReference type="GeneID" id="97045683"/>
<dbReference type="Pfam" id="PF04223">
    <property type="entry name" value="CitF"/>
    <property type="match status" value="1"/>
</dbReference>
<accession>A0A6J5CVT3</accession>
<keyword evidence="1" id="KW-0963">Cytoplasm</keyword>
<dbReference type="RefSeq" id="WP_175054537.1">
    <property type="nucleotide sequence ID" value="NZ_CADIKC010000017.1"/>
</dbReference>
<reference evidence="2 3" key="1">
    <citation type="submission" date="2020-04" db="EMBL/GenBank/DDBJ databases">
        <authorList>
            <person name="De Canck E."/>
        </authorList>
    </citation>
    <scope>NUCLEOTIDE SEQUENCE [LARGE SCALE GENOMIC DNA]</scope>
    <source>
        <strain evidence="2 3">LMG 24238</strain>
    </source>
</reference>
<organism evidence="2 3">
    <name type="scientific">Paraburkholderia sediminicola</name>
    <dbReference type="NCBI Taxonomy" id="458836"/>
    <lineage>
        <taxon>Bacteria</taxon>
        <taxon>Pseudomonadati</taxon>
        <taxon>Pseudomonadota</taxon>
        <taxon>Betaproteobacteria</taxon>
        <taxon>Burkholderiales</taxon>
        <taxon>Burkholderiaceae</taxon>
        <taxon>Paraburkholderia</taxon>
    </lineage>
</organism>
<dbReference type="GO" id="GO:0005737">
    <property type="term" value="C:cytoplasm"/>
    <property type="evidence" value="ECO:0007669"/>
    <property type="project" value="UniProtKB-SubCell"/>
</dbReference>
<dbReference type="PANTHER" id="PTHR40596">
    <property type="entry name" value="CITRATE LYASE ALPHA CHAIN"/>
    <property type="match status" value="1"/>
</dbReference>
<dbReference type="AlphaFoldDB" id="A0A6J5CVT3"/>
<dbReference type="PANTHER" id="PTHR40596:SF1">
    <property type="entry name" value="CITRATE LYASE ALPHA CHAIN"/>
    <property type="match status" value="1"/>
</dbReference>
<dbReference type="GO" id="GO:0006084">
    <property type="term" value="P:acetyl-CoA metabolic process"/>
    <property type="evidence" value="ECO:0007669"/>
    <property type="project" value="UniProtKB-UniRule"/>
</dbReference>
<dbReference type="GO" id="GO:0009346">
    <property type="term" value="C:ATP-independent citrate lyase complex"/>
    <property type="evidence" value="ECO:0007669"/>
    <property type="project" value="UniProtKB-UniRule"/>
</dbReference>
<dbReference type="Proteomes" id="UP000494255">
    <property type="component" value="Unassembled WGS sequence"/>
</dbReference>
<dbReference type="InterPro" id="IPR006472">
    <property type="entry name" value="Citrate_lyase_asu"/>
</dbReference>
<evidence type="ECO:0000256" key="1">
    <source>
        <dbReference type="PIRNR" id="PIRNR009451"/>
    </source>
</evidence>
<dbReference type="EC" id="4.1.3.6" evidence="1"/>
<comment type="catalytic activity">
    <reaction evidence="1">
        <text>citrate + acetyl-CoA = (3S)-citryl-CoA + acetate</text>
        <dbReference type="Rhea" id="RHEA:19405"/>
        <dbReference type="ChEBI" id="CHEBI:16947"/>
        <dbReference type="ChEBI" id="CHEBI:30089"/>
        <dbReference type="ChEBI" id="CHEBI:57288"/>
        <dbReference type="ChEBI" id="CHEBI:57321"/>
        <dbReference type="EC" id="2.8.3.10"/>
    </reaction>
</comment>
<sequence length="512" mass="53446">MRNALGREIPSDIVGNTSLRPYGEATCDGPERSASRCVVSGAAKLLPDLKTALREAGARNGSTLSFHHHLRNGDHVLNMVLDAAAELGLTDLRIAPSSIFPVHAKLVEHIQRGVVSSIYTAYVVGPVAAAIGAGDLRDVAVLQTHGGRARAIESGELAIDIAFIAAPTADDYGNVNGIDGPSACGSLGYALVDARHARRVVAVTDHLVPYPARRADITQDLVDMVVVVESIGDAAQIVSGTTRITDDPIGLEIAATTAKVIEAANLLVDGFSFQTGAGGISLAVAKFVGERMRSAGICGSFAAGGVTAMTVQMLEAGLFSCIFDVQCFDLEAIRSYRENADHQCMSASLYANPWNAGAIVNRLDAMILGATEVDLDFNVNVTTRSNGSITGGSGGHSDTAAGAKAAIVTTRLRAGLVPKIVERVTTATTPGTTVDVVVTEAGLAVNPGRPDLKDRLIAAGIPVVSIERLRDFAAAGSGSCCETRLIDDGRVVALQQYRDGTVIDVIRQTRRQ</sequence>
<dbReference type="GO" id="GO:0008814">
    <property type="term" value="F:citrate CoA-transferase activity"/>
    <property type="evidence" value="ECO:0007669"/>
    <property type="project" value="UniProtKB-UniRule"/>
</dbReference>
<evidence type="ECO:0000313" key="2">
    <source>
        <dbReference type="EMBL" id="CAB3743798.1"/>
    </source>
</evidence>
<gene>
    <name evidence="2" type="primary">citF</name>
    <name evidence="2" type="ORF">LMG24238_07126</name>
</gene>
<keyword evidence="1 2" id="KW-0456">Lyase</keyword>
<dbReference type="EMBL" id="CADIKC010000017">
    <property type="protein sequence ID" value="CAB3743798.1"/>
    <property type="molecule type" value="Genomic_DNA"/>
</dbReference>
<dbReference type="SUPFAM" id="SSF100950">
    <property type="entry name" value="NagB/RpiA/CoA transferase-like"/>
    <property type="match status" value="2"/>
</dbReference>
<keyword evidence="1" id="KW-0808">Transferase</keyword>
<dbReference type="PIRSF" id="PIRSF009451">
    <property type="entry name" value="Citrt_lyas_alpha"/>
    <property type="match status" value="1"/>
</dbReference>
<keyword evidence="3" id="KW-1185">Reference proteome</keyword>
<dbReference type="NCBIfam" id="TIGR01584">
    <property type="entry name" value="citF"/>
    <property type="match status" value="1"/>
</dbReference>
<proteinExistence type="predicted"/>
<comment type="catalytic activity">
    <reaction evidence="1">
        <text>citrate = oxaloacetate + acetate</text>
        <dbReference type="Rhea" id="RHEA:10760"/>
        <dbReference type="ChEBI" id="CHEBI:16452"/>
        <dbReference type="ChEBI" id="CHEBI:16947"/>
        <dbReference type="ChEBI" id="CHEBI:30089"/>
        <dbReference type="EC" id="4.1.3.6"/>
    </reaction>
</comment>
<comment type="subcellular location">
    <subcellularLocation>
        <location evidence="1">Cytoplasm</location>
    </subcellularLocation>
</comment>
<dbReference type="InterPro" id="IPR037171">
    <property type="entry name" value="NagB/RpiA_transferase-like"/>
</dbReference>
<dbReference type="EC" id="2.8.3.10" evidence="1"/>
<evidence type="ECO:0000313" key="3">
    <source>
        <dbReference type="Proteomes" id="UP000494255"/>
    </source>
</evidence>
<protein>
    <recommendedName>
        <fullName evidence="1">Citrate lyase alpha chain</fullName>
        <shortName evidence="1">Citrase alpha chain</shortName>
        <ecNumber evidence="1">2.8.3.10</ecNumber>
        <ecNumber evidence="1">4.1.3.6</ecNumber>
    </recommendedName>
    <alternativeName>
        <fullName evidence="1">Citrate (pro-3S)-lyase alpha chain</fullName>
    </alternativeName>
    <alternativeName>
        <fullName evidence="1">Citrate CoA-transferase subunit</fullName>
    </alternativeName>
</protein>